<comment type="caution">
    <text evidence="2">The sequence shown here is derived from an EMBL/GenBank/DDBJ whole genome shotgun (WGS) entry which is preliminary data.</text>
</comment>
<reference evidence="2 3" key="1">
    <citation type="submission" date="2024-02" db="EMBL/GenBank/DDBJ databases">
        <title>De novo assembly and annotation of 12 fungi associated with fruit tree decline syndrome in Ontario, Canada.</title>
        <authorList>
            <person name="Sulman M."/>
            <person name="Ellouze W."/>
            <person name="Ilyukhin E."/>
        </authorList>
    </citation>
    <scope>NUCLEOTIDE SEQUENCE [LARGE SCALE GENOMIC DNA]</scope>
    <source>
        <strain evidence="2 3">M169</strain>
    </source>
</reference>
<feature type="region of interest" description="Disordered" evidence="1">
    <location>
        <begin position="179"/>
        <end position="199"/>
    </location>
</feature>
<name>A0ABR1PAC0_DIAER</name>
<dbReference type="EMBL" id="JAKNSF020000026">
    <property type="protein sequence ID" value="KAK7730260.1"/>
    <property type="molecule type" value="Genomic_DNA"/>
</dbReference>
<sequence length="347" mass="37270">MVGPGEKGLASSRWAPINTGRPPYYWTSNRFRQSASSSSASSTSTAIHTTTTTTTTTNTQPALPTPPTHAVATPSDGITYTGNPYDIGALTRVPTPWSELSRFMKIARRMRWKLPFLGQGYRAATDRALNTPDDRAEAELMFKLDFFEYYMLLERALVHLMGVFGVKITGAFNGARSGTRIPNGNGRSGGGAAGQQPQSDHRFHANVLDALDDPRNPLHPVLGAGDARYALARAKELRNRWKNADEPDSVVIAAAAAAASSAASSAKLASARPLEDYDLERILENIFTGLEGAYAIADRYVTTVRACADERGLAAPGAAGSGTATPDNAAEEAQWEFMVDAMDWEAV</sequence>
<feature type="compositionally biased region" description="Low complexity" evidence="1">
    <location>
        <begin position="35"/>
        <end position="62"/>
    </location>
</feature>
<gene>
    <name evidence="2" type="ORF">SLS63_005830</name>
</gene>
<evidence type="ECO:0000313" key="2">
    <source>
        <dbReference type="EMBL" id="KAK7730260.1"/>
    </source>
</evidence>
<proteinExistence type="predicted"/>
<organism evidence="2 3">
    <name type="scientific">Diaporthe eres</name>
    <name type="common">Phomopsis oblonga</name>
    <dbReference type="NCBI Taxonomy" id="83184"/>
    <lineage>
        <taxon>Eukaryota</taxon>
        <taxon>Fungi</taxon>
        <taxon>Dikarya</taxon>
        <taxon>Ascomycota</taxon>
        <taxon>Pezizomycotina</taxon>
        <taxon>Sordariomycetes</taxon>
        <taxon>Sordariomycetidae</taxon>
        <taxon>Diaporthales</taxon>
        <taxon>Diaporthaceae</taxon>
        <taxon>Diaporthe</taxon>
        <taxon>Diaporthe eres species complex</taxon>
    </lineage>
</organism>
<dbReference type="Proteomes" id="UP001430848">
    <property type="component" value="Unassembled WGS sequence"/>
</dbReference>
<feature type="region of interest" description="Disordered" evidence="1">
    <location>
        <begin position="35"/>
        <end position="76"/>
    </location>
</feature>
<protein>
    <submittedName>
        <fullName evidence="2">Uncharacterized protein</fullName>
    </submittedName>
</protein>
<keyword evidence="3" id="KW-1185">Reference proteome</keyword>
<evidence type="ECO:0000256" key="1">
    <source>
        <dbReference type="SAM" id="MobiDB-lite"/>
    </source>
</evidence>
<accession>A0ABR1PAC0</accession>
<evidence type="ECO:0000313" key="3">
    <source>
        <dbReference type="Proteomes" id="UP001430848"/>
    </source>
</evidence>